<keyword evidence="3" id="KW-0156">Chromatin regulator</keyword>
<dbReference type="SUPFAM" id="SSF53335">
    <property type="entry name" value="S-adenosyl-L-methionine-dependent methyltransferases"/>
    <property type="match status" value="1"/>
</dbReference>
<sequence length="450" mass="49587">MPGVRQDDSQGLSMPWPVGPEWEQFGAMPPQFAAEKVWAGGQEWESLSYSLGLRPLRFDGELCTHVNTEDGVGFAVELSSGSSSRIVTSQRRDAPYTFDIKVWSSHFESALQEDPPSSSKGQPFVCSTCRVRKTYDGTRSELVRSLIYEGPVVQGAWRNEGPTVAVAVINFMLEMEARAWLACRNFPLVEVWRGVRRPEPVYFLPVLNVIQSYALGTGHAALSPNEQADGPCYSVAMARELSALLPDCPHGANSSKKPGRGGKSTSGREYAEGNVNVESFAAALDRVTRRASPEADIFRKFVDLGSGRGHAVLAAHALFPFRSCVGCELVPEVVEVSRAAARRYVESGLAFYALSQGDPAQLFQQGNFFQDLNWGDASVVFANALTFPKAMIQELGKQALRLRRGAVFIITVKPLPTDDLTLLEAFDIRGEAVLMGFMEYACRLWVYQRR</sequence>
<name>A0A7S4PXH5_9DINO</name>
<dbReference type="EC" id="2.1.1.360" evidence="1"/>
<dbReference type="AlphaFoldDB" id="A0A7S4PXH5"/>
<dbReference type="InterPro" id="IPR029063">
    <property type="entry name" value="SAM-dependent_MTases_sf"/>
</dbReference>
<dbReference type="PANTHER" id="PTHR21451">
    <property type="entry name" value="HISTONE H3 METHYLTRANSFERASE"/>
    <property type="match status" value="1"/>
</dbReference>
<dbReference type="InterPro" id="IPR025789">
    <property type="entry name" value="DOT1_dom"/>
</dbReference>
<dbReference type="InterPro" id="IPR030445">
    <property type="entry name" value="H3-K79_meTrfase"/>
</dbReference>
<evidence type="ECO:0000256" key="4">
    <source>
        <dbReference type="ARBA" id="ARBA00029821"/>
    </source>
</evidence>
<dbReference type="GO" id="GO:0051726">
    <property type="term" value="P:regulation of cell cycle"/>
    <property type="evidence" value="ECO:0007669"/>
    <property type="project" value="InterPro"/>
</dbReference>
<dbReference type="Pfam" id="PF08123">
    <property type="entry name" value="DOT1"/>
    <property type="match status" value="1"/>
</dbReference>
<evidence type="ECO:0000256" key="3">
    <source>
        <dbReference type="ARBA" id="ARBA00022853"/>
    </source>
</evidence>
<evidence type="ECO:0000256" key="5">
    <source>
        <dbReference type="ARBA" id="ARBA00047770"/>
    </source>
</evidence>
<evidence type="ECO:0000256" key="6">
    <source>
        <dbReference type="SAM" id="MobiDB-lite"/>
    </source>
</evidence>
<comment type="catalytic activity">
    <reaction evidence="5">
        <text>L-lysyl(79)-[histone H3] + 3 S-adenosyl-L-methionine = N(6),N(6),N(6)-trimethyl-L-lysyl(79)-[histone H3] + 3 S-adenosyl-L-homocysteine + 3 H(+)</text>
        <dbReference type="Rhea" id="RHEA:60328"/>
        <dbReference type="Rhea" id="RHEA-COMP:15549"/>
        <dbReference type="Rhea" id="RHEA-COMP:15552"/>
        <dbReference type="ChEBI" id="CHEBI:15378"/>
        <dbReference type="ChEBI" id="CHEBI:29969"/>
        <dbReference type="ChEBI" id="CHEBI:57856"/>
        <dbReference type="ChEBI" id="CHEBI:59789"/>
        <dbReference type="ChEBI" id="CHEBI:61961"/>
        <dbReference type="EC" id="2.1.1.360"/>
    </reaction>
</comment>
<evidence type="ECO:0000256" key="1">
    <source>
        <dbReference type="ARBA" id="ARBA00012190"/>
    </source>
</evidence>
<protein>
    <recommendedName>
        <fullName evidence="2">Histone-lysine N-methyltransferase, H3 lysine-79 specific</fullName>
        <ecNumber evidence="1">2.1.1.360</ecNumber>
    </recommendedName>
    <alternativeName>
        <fullName evidence="4">Histone H3-K79 methyltransferase</fullName>
    </alternativeName>
</protein>
<evidence type="ECO:0000313" key="8">
    <source>
        <dbReference type="EMBL" id="CAE4564784.1"/>
    </source>
</evidence>
<dbReference type="EMBL" id="HBNR01006713">
    <property type="protein sequence ID" value="CAE4564784.1"/>
    <property type="molecule type" value="Transcribed_RNA"/>
</dbReference>
<feature type="region of interest" description="Disordered" evidence="6">
    <location>
        <begin position="249"/>
        <end position="269"/>
    </location>
</feature>
<dbReference type="PANTHER" id="PTHR21451:SF19">
    <property type="entry name" value="ACTIVATED IN BLOCKED UNFOLDED PROTEIN RESPONSE"/>
    <property type="match status" value="1"/>
</dbReference>
<proteinExistence type="predicted"/>
<dbReference type="GO" id="GO:0140956">
    <property type="term" value="F:histone H3K79 trimethyltransferase activity"/>
    <property type="evidence" value="ECO:0007669"/>
    <property type="project" value="UniProtKB-EC"/>
</dbReference>
<organism evidence="8">
    <name type="scientific">Alexandrium monilatum</name>
    <dbReference type="NCBI Taxonomy" id="311494"/>
    <lineage>
        <taxon>Eukaryota</taxon>
        <taxon>Sar</taxon>
        <taxon>Alveolata</taxon>
        <taxon>Dinophyceae</taxon>
        <taxon>Gonyaulacales</taxon>
        <taxon>Pyrocystaceae</taxon>
        <taxon>Alexandrium</taxon>
    </lineage>
</organism>
<reference evidence="8" key="1">
    <citation type="submission" date="2021-01" db="EMBL/GenBank/DDBJ databases">
        <authorList>
            <person name="Corre E."/>
            <person name="Pelletier E."/>
            <person name="Niang G."/>
            <person name="Scheremetjew M."/>
            <person name="Finn R."/>
            <person name="Kale V."/>
            <person name="Holt S."/>
            <person name="Cochrane G."/>
            <person name="Meng A."/>
            <person name="Brown T."/>
            <person name="Cohen L."/>
        </authorList>
    </citation>
    <scope>NUCLEOTIDE SEQUENCE</scope>
    <source>
        <strain evidence="8">CCMP3105</strain>
    </source>
</reference>
<feature type="domain" description="DOT1" evidence="7">
    <location>
        <begin position="300"/>
        <end position="419"/>
    </location>
</feature>
<accession>A0A7S4PXH5</accession>
<evidence type="ECO:0000256" key="2">
    <source>
        <dbReference type="ARBA" id="ARBA00020987"/>
    </source>
</evidence>
<dbReference type="Gene3D" id="3.40.50.150">
    <property type="entry name" value="Vaccinia Virus protein VP39"/>
    <property type="match status" value="1"/>
</dbReference>
<evidence type="ECO:0000259" key="7">
    <source>
        <dbReference type="Pfam" id="PF08123"/>
    </source>
</evidence>
<gene>
    <name evidence="8" type="ORF">AMON00008_LOCUS4403</name>
</gene>